<dbReference type="PANTHER" id="PTHR37813:SF1">
    <property type="entry name" value="FELS-2 PROPHAGE PROTEIN"/>
    <property type="match status" value="1"/>
</dbReference>
<keyword evidence="1" id="KW-1188">Viral release from host cell</keyword>
<proteinExistence type="predicted"/>
<gene>
    <name evidence="5" type="ORF">LQ327_09020</name>
</gene>
<sequence>MPANIEDVGIRVALMGRGDYIASMREMQKSLDDFVAANKAAGTSAKGMGVSTDESKAAVDRLKAATQTAIGAQREYEAALKQAATAAKEAASSDDAAAQSRKRAADQQVTSSKAARDAALAEQQVAKDGVKAEEDLAERTRLAGVKKQSTWDSFKQTVLGASTGITGASAGIAAKEADSAAKIEAANVRKSASWGQALKASQMFAVGLGVALVGVSATTIKSASDFQASMERISTQANVPQAAIKGLSDGVLQLAGQVGEDPGSLADAMYHVQSSFAGAGLSAQKSMDILRVAAEGARIGGANLVDVTNAMDAAIVSGIPGVQDYNKAMGALNATVGAGDMSMQNLAEALGTGALAVIKNYGVTMNDASAALAVFGDNNIRGAQAGTQLRMSVQALSTPTKAGVADLAKLGMTQKQLADDMRTGGLNKAMIDLNTHMQKAGITGDKTGQFITEAFGKKAGTGIAVLMGQFDRFQQKLGEVDKGANTFAQSWAGTQATFQGKLKDMEAGAQATGIKIGMALLPIAGKVLDVFTWAFSGVGRVLDWLGDHKWAVIGIGAAIGTALIPALIAATIATWNFTVALLANPFTWIVIGVGLVVAAIAWLAMNWGTVTKAVGAAWHWLYDNAVKPVTDAIGTAWHAVYTNVIKPVGDFFASTFRAIGAAGSWLWHNALEPAFNGIVTVLKWAGAIIFTILVAPFVLAFNLIKGPALIFWHNVIEPMAHGVAAAFIWLWNNGVLPVANWIGDKWNWLYNNVLRPVGQWIVDRLHDTGAGFQWLWNNAVVPVANWIGDKWHWLHDNVMRPVGQWIIDRLHDLGAVFEWLWNNAVLPVINWISDKWHWLHDSVMKPVGDAIGTVIHDVGQAFSNVVDWISRTWQTIKDIVSVPVHFVVDTVYGKGIKPTWDAIAGVFGLPKAPAAPGFATGGVAGDPVYADSGAVMPGYAPGIDSIHAMVSPGEAIMVPEWTRIMRGLFGPNAIDMMNMAAMGGRAGPMGNVGGLAFAAGGAVGDLPAVPLPRPGPSVGIAQSALSMFSNLFNIPQLITDPKGYFTSLFRPVTDPLNGMGTSRFMEAMKDVPGKAIDGIVAKVKDWLSSMMSGGAAMGPESASHALDIVNAAKAKGLHHDAAVIALMTGMQESGIRVLANPAVPASMALPHDGVGHDHDSVGIFQQRQSWGPTPLLMNPFGSAELFYNKLGGGPYGDFGSAAQRVQVSAFPGAYSKWQGQATALAGPTFAGGGIVGLPFGGARAVGGSISPGASYWVGEQGPELVTPNVPGMVIPSSGSESVAEGSGFTPGPRVVFENGAIQISGVTDPVMAANAAANAVAKRVSDSIARQ</sequence>
<accession>A0ABS8P5I6</accession>
<dbReference type="Pfam" id="PF10145">
    <property type="entry name" value="PhageMin_Tail"/>
    <property type="match status" value="1"/>
</dbReference>
<feature type="domain" description="Phage tail tape measure protein" evidence="4">
    <location>
        <begin position="265"/>
        <end position="456"/>
    </location>
</feature>
<feature type="region of interest" description="Disordered" evidence="2">
    <location>
        <begin position="91"/>
        <end position="116"/>
    </location>
</feature>
<protein>
    <submittedName>
        <fullName evidence="5">Phage tail tape measure protein</fullName>
    </submittedName>
</protein>
<dbReference type="NCBIfam" id="TIGR01760">
    <property type="entry name" value="tape_meas_TP901"/>
    <property type="match status" value="1"/>
</dbReference>
<dbReference type="PANTHER" id="PTHR37813">
    <property type="entry name" value="FELS-2 PROPHAGE PROTEIN"/>
    <property type="match status" value="1"/>
</dbReference>
<name>A0ABS8P5I6_9PSEU</name>
<evidence type="ECO:0000259" key="4">
    <source>
        <dbReference type="Pfam" id="PF10145"/>
    </source>
</evidence>
<reference evidence="5 6" key="1">
    <citation type="submission" date="2021-11" db="EMBL/GenBank/DDBJ databases">
        <title>Draft genome sequence of Actinomycetospora sp. SF1 isolated from the rhizosphere soil.</title>
        <authorList>
            <person name="Duangmal K."/>
            <person name="Chantavorakit T."/>
        </authorList>
    </citation>
    <scope>NUCLEOTIDE SEQUENCE [LARGE SCALE GENOMIC DNA]</scope>
    <source>
        <strain evidence="5 6">TBRC 5722</strain>
    </source>
</reference>
<evidence type="ECO:0000256" key="2">
    <source>
        <dbReference type="SAM" id="MobiDB-lite"/>
    </source>
</evidence>
<evidence type="ECO:0000313" key="5">
    <source>
        <dbReference type="EMBL" id="MCD2193523.1"/>
    </source>
</evidence>
<dbReference type="Proteomes" id="UP001199469">
    <property type="component" value="Unassembled WGS sequence"/>
</dbReference>
<evidence type="ECO:0000256" key="1">
    <source>
        <dbReference type="ARBA" id="ARBA00022612"/>
    </source>
</evidence>
<evidence type="ECO:0000313" key="6">
    <source>
        <dbReference type="Proteomes" id="UP001199469"/>
    </source>
</evidence>
<feature type="transmembrane region" description="Helical" evidence="3">
    <location>
        <begin position="586"/>
        <end position="605"/>
    </location>
</feature>
<keyword evidence="3" id="KW-0472">Membrane</keyword>
<comment type="caution">
    <text evidence="5">The sequence shown here is derived from an EMBL/GenBank/DDBJ whole genome shotgun (WGS) entry which is preliminary data.</text>
</comment>
<organism evidence="5 6">
    <name type="scientific">Actinomycetospora endophytica</name>
    <dbReference type="NCBI Taxonomy" id="2291215"/>
    <lineage>
        <taxon>Bacteria</taxon>
        <taxon>Bacillati</taxon>
        <taxon>Actinomycetota</taxon>
        <taxon>Actinomycetes</taxon>
        <taxon>Pseudonocardiales</taxon>
        <taxon>Pseudonocardiaceae</taxon>
        <taxon>Actinomycetospora</taxon>
    </lineage>
</organism>
<dbReference type="EMBL" id="JAJNDB010000001">
    <property type="protein sequence ID" value="MCD2193523.1"/>
    <property type="molecule type" value="Genomic_DNA"/>
</dbReference>
<keyword evidence="6" id="KW-1185">Reference proteome</keyword>
<keyword evidence="3" id="KW-1133">Transmembrane helix</keyword>
<dbReference type="RefSeq" id="WP_230731753.1">
    <property type="nucleotide sequence ID" value="NZ_JAJNDB010000001.1"/>
</dbReference>
<dbReference type="InterPro" id="IPR010090">
    <property type="entry name" value="Phage_tape_meas"/>
</dbReference>
<evidence type="ECO:0000256" key="3">
    <source>
        <dbReference type="SAM" id="Phobius"/>
    </source>
</evidence>
<feature type="transmembrane region" description="Helical" evidence="3">
    <location>
        <begin position="550"/>
        <end position="574"/>
    </location>
</feature>
<keyword evidence="3" id="KW-0812">Transmembrane</keyword>
<feature type="transmembrane region" description="Helical" evidence="3">
    <location>
        <begin position="684"/>
        <end position="704"/>
    </location>
</feature>